<evidence type="ECO:0000313" key="2">
    <source>
        <dbReference type="EMBL" id="POM79183.1"/>
    </source>
</evidence>
<evidence type="ECO:0000256" key="1">
    <source>
        <dbReference type="SAM" id="MobiDB-lite"/>
    </source>
</evidence>
<organism evidence="2 3">
    <name type="scientific">Phytophthora palmivora</name>
    <dbReference type="NCBI Taxonomy" id="4796"/>
    <lineage>
        <taxon>Eukaryota</taxon>
        <taxon>Sar</taxon>
        <taxon>Stramenopiles</taxon>
        <taxon>Oomycota</taxon>
        <taxon>Peronosporomycetes</taxon>
        <taxon>Peronosporales</taxon>
        <taxon>Peronosporaceae</taxon>
        <taxon>Phytophthora</taxon>
    </lineage>
</organism>
<dbReference type="EMBL" id="NCKW01001829">
    <property type="protein sequence ID" value="POM79183.1"/>
    <property type="molecule type" value="Genomic_DNA"/>
</dbReference>
<proteinExistence type="predicted"/>
<name>A0A2P4YMZ5_9STRA</name>
<gene>
    <name evidence="2" type="ORF">PHPALM_3192</name>
</gene>
<reference evidence="2 3" key="1">
    <citation type="journal article" date="2017" name="Genome Biol. Evol.">
        <title>Phytophthora megakarya and P. palmivora, closely related causal agents of cacao black pod rot, underwent increases in genome sizes and gene numbers by different mechanisms.</title>
        <authorList>
            <person name="Ali S.S."/>
            <person name="Shao J."/>
            <person name="Lary D.J."/>
            <person name="Kronmiller B."/>
            <person name="Shen D."/>
            <person name="Strem M.D."/>
            <person name="Amoako-Attah I."/>
            <person name="Akrofi A.Y."/>
            <person name="Begoude B.A."/>
            <person name="Ten Hoopen G.M."/>
            <person name="Coulibaly K."/>
            <person name="Kebe B.I."/>
            <person name="Melnick R.L."/>
            <person name="Guiltinan M.J."/>
            <person name="Tyler B.M."/>
            <person name="Meinhardt L.W."/>
            <person name="Bailey B.A."/>
        </authorList>
    </citation>
    <scope>NUCLEOTIDE SEQUENCE [LARGE SCALE GENOMIC DNA]</scope>
    <source>
        <strain evidence="3">sbr112.9</strain>
    </source>
</reference>
<feature type="region of interest" description="Disordered" evidence="1">
    <location>
        <begin position="1"/>
        <end position="30"/>
    </location>
</feature>
<protein>
    <submittedName>
        <fullName evidence="2">Uncharacterized protein</fullName>
    </submittedName>
</protein>
<evidence type="ECO:0000313" key="3">
    <source>
        <dbReference type="Proteomes" id="UP000237271"/>
    </source>
</evidence>
<comment type="caution">
    <text evidence="2">The sequence shown here is derived from an EMBL/GenBank/DDBJ whole genome shotgun (WGS) entry which is preliminary data.</text>
</comment>
<sequence length="67" mass="7643">MFGRSTRAPRMRVSAMPELKGSMGKKGTKIEPGKLKSAFVRDQPQMKKRVWYLAIFSQDQLEIGIDD</sequence>
<dbReference type="Proteomes" id="UP000237271">
    <property type="component" value="Unassembled WGS sequence"/>
</dbReference>
<dbReference type="AlphaFoldDB" id="A0A2P4YMZ5"/>
<keyword evidence="3" id="KW-1185">Reference proteome</keyword>
<accession>A0A2P4YMZ5</accession>